<dbReference type="Proteomes" id="UP000667802">
    <property type="component" value="Unassembled WGS sequence"/>
</dbReference>
<proteinExistence type="predicted"/>
<dbReference type="RefSeq" id="WP_208341529.1">
    <property type="nucleotide sequence ID" value="NZ_CAWQFN010000915.1"/>
</dbReference>
<dbReference type="GO" id="GO:0004040">
    <property type="term" value="F:amidase activity"/>
    <property type="evidence" value="ECO:0007669"/>
    <property type="project" value="TreeGrafter"/>
</dbReference>
<reference evidence="3" key="1">
    <citation type="journal article" date="2021" name="Science">
        <title>Hunting the eagle killer: A cyanobacterial neurotoxin causes vacuolar myelinopathy.</title>
        <authorList>
            <person name="Breinlinger S."/>
            <person name="Phillips T.J."/>
            <person name="Haram B.N."/>
            <person name="Mares J."/>
            <person name="Martinez Yerena J.A."/>
            <person name="Hrouzek P."/>
            <person name="Sobotka R."/>
            <person name="Henderson W.M."/>
            <person name="Schmieder P."/>
            <person name="Williams S.M."/>
            <person name="Lauderdale J.D."/>
            <person name="Wilde H.D."/>
            <person name="Gerrin W."/>
            <person name="Kust A."/>
            <person name="Washington J.W."/>
            <person name="Wagner C."/>
            <person name="Geier B."/>
            <person name="Liebeke M."/>
            <person name="Enke H."/>
            <person name="Niedermeyer T.H.J."/>
            <person name="Wilde S.B."/>
        </authorList>
    </citation>
    <scope>NUCLEOTIDE SEQUENCE [LARGE SCALE GENOMIC DNA]</scope>
    <source>
        <strain evidence="3">Thurmond2011</strain>
    </source>
</reference>
<dbReference type="InterPro" id="IPR023631">
    <property type="entry name" value="Amidase_dom"/>
</dbReference>
<dbReference type="SUPFAM" id="SSF75304">
    <property type="entry name" value="Amidase signature (AS) enzymes"/>
    <property type="match status" value="1"/>
</dbReference>
<feature type="domain" description="Amidase" evidence="1">
    <location>
        <begin position="25"/>
        <end position="497"/>
    </location>
</feature>
<evidence type="ECO:0000313" key="3">
    <source>
        <dbReference type="Proteomes" id="UP000667802"/>
    </source>
</evidence>
<sequence>MNKFIGFGATEIAQRIASGEVSACEVIEAHIARIEAVNPKLNAVIIPLFEQAKKDAIAADEAHQVGETLGELHGVPITIKASFDVVGTISTMGVAGEPQMKATQDAVMVERLRRSGAIILGKTNIPQLAALNQTDNPVYGRTVNPWNSNRAPGGSTGGEAAIIAAGGSCLGLGSDFGGSVRMPAHACGINSIKPTSRRLTLSGHASFLPGQSVIISQPGVLARRVPDLSLVMKILCAPGQEVLDYHIPPVAWREPETVQVENLRIAFYTDNNVMTPSPAIQRAVREAASALENYGAVVEEWTPNNLARAVQLFMQLTSADGYATFKKHVGNAQWNKQLKTYHQIASTPRGLLNGISSIAGLLGLEDMSRSLASIGKISVTKYWEVTKEKDDFCTEFLAAMNRNQYDAIICPSNALPALTHGDGFFVSEDTTYTCLYNLLGMPAGVVAATRVREGEESERNPKKSQIEAAASKIEQGSLGLPIGVQVVARHWREDIVLAVMSILEQHFRAQPDYPSMI</sequence>
<evidence type="ECO:0000259" key="1">
    <source>
        <dbReference type="Pfam" id="PF01425"/>
    </source>
</evidence>
<gene>
    <name evidence="2" type="ORF">G7B40_036160</name>
</gene>
<dbReference type="AlphaFoldDB" id="A0AAP5IG95"/>
<dbReference type="Gene3D" id="3.90.1300.10">
    <property type="entry name" value="Amidase signature (AS) domain"/>
    <property type="match status" value="1"/>
</dbReference>
<keyword evidence="3" id="KW-1185">Reference proteome</keyword>
<organism evidence="2 3">
    <name type="scientific">Aetokthonos hydrillicola Thurmond2011</name>
    <dbReference type="NCBI Taxonomy" id="2712845"/>
    <lineage>
        <taxon>Bacteria</taxon>
        <taxon>Bacillati</taxon>
        <taxon>Cyanobacteriota</taxon>
        <taxon>Cyanophyceae</taxon>
        <taxon>Nostocales</taxon>
        <taxon>Hapalosiphonaceae</taxon>
        <taxon>Aetokthonos</taxon>
    </lineage>
</organism>
<evidence type="ECO:0000313" key="2">
    <source>
        <dbReference type="EMBL" id="MDR9899949.1"/>
    </source>
</evidence>
<dbReference type="PANTHER" id="PTHR45847:SF6">
    <property type="entry name" value="FATTY ACID AMIDE HYDROLASE"/>
    <property type="match status" value="1"/>
</dbReference>
<dbReference type="InterPro" id="IPR036928">
    <property type="entry name" value="AS_sf"/>
</dbReference>
<name>A0AAP5IG95_9CYAN</name>
<comment type="caution">
    <text evidence="2">The sequence shown here is derived from an EMBL/GenBank/DDBJ whole genome shotgun (WGS) entry which is preliminary data.</text>
</comment>
<dbReference type="InterPro" id="IPR052096">
    <property type="entry name" value="Endocannabinoid_amidase"/>
</dbReference>
<accession>A0AAP5IG95</accession>
<dbReference type="GO" id="GO:0017064">
    <property type="term" value="F:fatty acid amide hydrolase activity"/>
    <property type="evidence" value="ECO:0007669"/>
    <property type="project" value="TreeGrafter"/>
</dbReference>
<dbReference type="Pfam" id="PF01425">
    <property type="entry name" value="Amidase"/>
    <property type="match status" value="1"/>
</dbReference>
<dbReference type="PIRSF" id="PIRSF001221">
    <property type="entry name" value="Amidase_fungi"/>
    <property type="match status" value="1"/>
</dbReference>
<dbReference type="EMBL" id="JAALHA020000029">
    <property type="protein sequence ID" value="MDR9899949.1"/>
    <property type="molecule type" value="Genomic_DNA"/>
</dbReference>
<protein>
    <submittedName>
        <fullName evidence="2">Amidase</fullName>
    </submittedName>
</protein>
<dbReference type="PANTHER" id="PTHR45847">
    <property type="entry name" value="FATTY ACID AMIDE HYDROLASE"/>
    <property type="match status" value="1"/>
</dbReference>
<dbReference type="GO" id="GO:0009062">
    <property type="term" value="P:fatty acid catabolic process"/>
    <property type="evidence" value="ECO:0007669"/>
    <property type="project" value="TreeGrafter"/>
</dbReference>